<feature type="non-terminal residue" evidence="10">
    <location>
        <position position="1"/>
    </location>
</feature>
<keyword evidence="2" id="KW-0645">Protease</keyword>
<accession>A0A1D1Y564</accession>
<feature type="chain" id="PRO_5018528610" evidence="7">
    <location>
        <begin position="31"/>
        <end position="366"/>
    </location>
</feature>
<keyword evidence="4" id="KW-0378">Hydrolase</keyword>
<dbReference type="Gene3D" id="3.90.70.10">
    <property type="entry name" value="Cysteine proteinases"/>
    <property type="match status" value="1"/>
</dbReference>
<gene>
    <name evidence="10" type="primary">At3g19400_1</name>
    <name evidence="10" type="ORF">g.49396</name>
</gene>
<evidence type="ECO:0000256" key="7">
    <source>
        <dbReference type="SAM" id="SignalP"/>
    </source>
</evidence>
<feature type="signal peptide" evidence="7">
    <location>
        <begin position="1"/>
        <end position="30"/>
    </location>
</feature>
<reference evidence="10" key="1">
    <citation type="submission" date="2015-07" db="EMBL/GenBank/DDBJ databases">
        <title>Transcriptome Assembly of Anthurium amnicola.</title>
        <authorList>
            <person name="Suzuki J."/>
        </authorList>
    </citation>
    <scope>NUCLEOTIDE SEQUENCE</scope>
</reference>
<dbReference type="InterPro" id="IPR039417">
    <property type="entry name" value="Peptidase_C1A_papain-like"/>
</dbReference>
<feature type="domain" description="Peptidase C1A papain C-terminal" evidence="8">
    <location>
        <begin position="140"/>
        <end position="352"/>
    </location>
</feature>
<dbReference type="SMART" id="SM00848">
    <property type="entry name" value="Inhibitor_I29"/>
    <property type="match status" value="1"/>
</dbReference>
<dbReference type="PRINTS" id="PR00705">
    <property type="entry name" value="PAPAIN"/>
</dbReference>
<dbReference type="PANTHER" id="PTHR12411">
    <property type="entry name" value="CYSTEINE PROTEASE FAMILY C1-RELATED"/>
    <property type="match status" value="1"/>
</dbReference>
<keyword evidence="3 7" id="KW-0732">Signal</keyword>
<name>A0A1D1Y564_9ARAE</name>
<dbReference type="GO" id="GO:0008234">
    <property type="term" value="F:cysteine-type peptidase activity"/>
    <property type="evidence" value="ECO:0007669"/>
    <property type="project" value="UniProtKB-KW"/>
</dbReference>
<dbReference type="InterPro" id="IPR025660">
    <property type="entry name" value="Pept_his_AS"/>
</dbReference>
<sequence length="366" mass="41664">FVCVRERERMIKMVLTTLSLFALILPLASSMMDNKEVRSFRSEEEIKWLFEEWKVKHDKSYQNLGEKERRFQIFRSNLLFIDEHNRPENNHSHTVGLNKFADLSNEEYRSIYLNPLLNMSELFPNAIASWETTKVSEKLQQSSIDWRARGAVGPVKDQGQCSSCWAFTTVATVEGINAIVTSKLITLSEQELVDCDMLNNHCQPGYIHKAYEYIIRNGGIDTNGNYPYKGHQEVCKQNRDHSVSIDGYEWVPKDNEAALQKQVAKQPVGAAIDASGQAFQLYAGGIYDSPCTTDLNHGVTIVGYGSETKKDYWIIKNSYGATWGDGGYMKLKRNTHDRRGKCGIARFPIYPVKGHGSRSLILKARF</sequence>
<dbReference type="PROSITE" id="PS00639">
    <property type="entry name" value="THIOL_PROTEASE_HIS"/>
    <property type="match status" value="1"/>
</dbReference>
<evidence type="ECO:0000256" key="6">
    <source>
        <dbReference type="ARBA" id="ARBA00023157"/>
    </source>
</evidence>
<evidence type="ECO:0000259" key="8">
    <source>
        <dbReference type="SMART" id="SM00645"/>
    </source>
</evidence>
<dbReference type="AlphaFoldDB" id="A0A1D1Y564"/>
<evidence type="ECO:0000256" key="1">
    <source>
        <dbReference type="ARBA" id="ARBA00008455"/>
    </source>
</evidence>
<evidence type="ECO:0000256" key="5">
    <source>
        <dbReference type="ARBA" id="ARBA00022807"/>
    </source>
</evidence>
<dbReference type="SMART" id="SM00645">
    <property type="entry name" value="Pept_C1"/>
    <property type="match status" value="1"/>
</dbReference>
<dbReference type="Pfam" id="PF08246">
    <property type="entry name" value="Inhibitor_I29"/>
    <property type="match status" value="1"/>
</dbReference>
<keyword evidence="6" id="KW-1015">Disulfide bond</keyword>
<dbReference type="EMBL" id="GDJX01018136">
    <property type="protein sequence ID" value="JAT49800.1"/>
    <property type="molecule type" value="Transcribed_RNA"/>
</dbReference>
<dbReference type="FunFam" id="3.90.70.10:FF:000067">
    <property type="entry name" value="Senescence-specific cysteine protease"/>
    <property type="match status" value="1"/>
</dbReference>
<keyword evidence="5" id="KW-0788">Thiol protease</keyword>
<evidence type="ECO:0000256" key="4">
    <source>
        <dbReference type="ARBA" id="ARBA00022801"/>
    </source>
</evidence>
<proteinExistence type="inferred from homology"/>
<organism evidence="10">
    <name type="scientific">Anthurium amnicola</name>
    <dbReference type="NCBI Taxonomy" id="1678845"/>
    <lineage>
        <taxon>Eukaryota</taxon>
        <taxon>Viridiplantae</taxon>
        <taxon>Streptophyta</taxon>
        <taxon>Embryophyta</taxon>
        <taxon>Tracheophyta</taxon>
        <taxon>Spermatophyta</taxon>
        <taxon>Magnoliopsida</taxon>
        <taxon>Liliopsida</taxon>
        <taxon>Araceae</taxon>
        <taxon>Pothoideae</taxon>
        <taxon>Potheae</taxon>
        <taxon>Anthurium</taxon>
    </lineage>
</organism>
<dbReference type="InterPro" id="IPR013201">
    <property type="entry name" value="Prot_inhib_I29"/>
</dbReference>
<dbReference type="InterPro" id="IPR038765">
    <property type="entry name" value="Papain-like_cys_pep_sf"/>
</dbReference>
<protein>
    <submittedName>
        <fullName evidence="10">Putative cysteine proteinase At3g19400</fullName>
    </submittedName>
</protein>
<comment type="similarity">
    <text evidence="1">Belongs to the peptidase C1 family.</text>
</comment>
<evidence type="ECO:0000256" key="2">
    <source>
        <dbReference type="ARBA" id="ARBA00022670"/>
    </source>
</evidence>
<evidence type="ECO:0000313" key="10">
    <source>
        <dbReference type="EMBL" id="JAT49800.1"/>
    </source>
</evidence>
<evidence type="ECO:0000259" key="9">
    <source>
        <dbReference type="SMART" id="SM00848"/>
    </source>
</evidence>
<dbReference type="GO" id="GO:0006508">
    <property type="term" value="P:proteolysis"/>
    <property type="evidence" value="ECO:0007669"/>
    <property type="project" value="UniProtKB-KW"/>
</dbReference>
<feature type="domain" description="Cathepsin propeptide inhibitor" evidence="9">
    <location>
        <begin position="50"/>
        <end position="108"/>
    </location>
</feature>
<dbReference type="InterPro" id="IPR013128">
    <property type="entry name" value="Peptidase_C1A"/>
</dbReference>
<evidence type="ECO:0000256" key="3">
    <source>
        <dbReference type="ARBA" id="ARBA00022729"/>
    </source>
</evidence>
<dbReference type="SUPFAM" id="SSF54001">
    <property type="entry name" value="Cysteine proteinases"/>
    <property type="match status" value="1"/>
</dbReference>
<dbReference type="Pfam" id="PF00112">
    <property type="entry name" value="Peptidase_C1"/>
    <property type="match status" value="1"/>
</dbReference>
<dbReference type="CDD" id="cd02248">
    <property type="entry name" value="Peptidase_C1A"/>
    <property type="match status" value="1"/>
</dbReference>
<dbReference type="InterPro" id="IPR000668">
    <property type="entry name" value="Peptidase_C1A_C"/>
</dbReference>